<dbReference type="SUPFAM" id="SSF53098">
    <property type="entry name" value="Ribonuclease H-like"/>
    <property type="match status" value="1"/>
</dbReference>
<accession>W2XS13</accession>
<name>W2XS13_PHYNI</name>
<organism evidence="2 3">
    <name type="scientific">Phytophthora nicotianae CJ01A1</name>
    <dbReference type="NCBI Taxonomy" id="1317063"/>
    <lineage>
        <taxon>Eukaryota</taxon>
        <taxon>Sar</taxon>
        <taxon>Stramenopiles</taxon>
        <taxon>Oomycota</taxon>
        <taxon>Peronosporomycetes</taxon>
        <taxon>Peronosporales</taxon>
        <taxon>Peronosporaceae</taxon>
        <taxon>Phytophthora</taxon>
    </lineage>
</organism>
<proteinExistence type="predicted"/>
<sequence length="329" mass="35262">MTRAARRGLTRGTNGEAAHANTELRTNATGDDGTGDAIENTDEVAADTGLTDVLEGQVAHRTEHGRRKATQRTGRGARTCVGYVPELDENLKDVAGAMELGVVRGDESATVGSGVAQDETEQLRAVHDGRAARREQTLQLTDDNIIAAQKHSNGGDDEGIACGATTGIVALSVQGGAQFGLGRASTSSSYECGSRKSRPRQVIPPLRSIRGGDVGDRWALDVAGPLPANDGARGRLRSGVLDANVVLKLGPFRELLRDGASELRGKVIEELVILLQADQVNPVPYRPQMVGMVERVNRTWKDIVATCMSEETQRDWESWVDFAVYSYNS</sequence>
<evidence type="ECO:0000313" key="2">
    <source>
        <dbReference type="EMBL" id="ETP25491.1"/>
    </source>
</evidence>
<evidence type="ECO:0000259" key="1">
    <source>
        <dbReference type="PROSITE" id="PS50994"/>
    </source>
</evidence>
<dbReference type="InterPro" id="IPR001584">
    <property type="entry name" value="Integrase_cat-core"/>
</dbReference>
<protein>
    <recommendedName>
        <fullName evidence="1">Integrase catalytic domain-containing protein</fullName>
    </recommendedName>
</protein>
<evidence type="ECO:0000313" key="3">
    <source>
        <dbReference type="Proteomes" id="UP000018958"/>
    </source>
</evidence>
<dbReference type="PANTHER" id="PTHR47266">
    <property type="entry name" value="ENDONUCLEASE-RELATED"/>
    <property type="match status" value="1"/>
</dbReference>
<comment type="caution">
    <text evidence="2">The sequence shown here is derived from an EMBL/GenBank/DDBJ whole genome shotgun (WGS) entry which is preliminary data.</text>
</comment>
<dbReference type="AlphaFoldDB" id="W2XS13"/>
<feature type="domain" description="Integrase catalytic" evidence="1">
    <location>
        <begin position="240"/>
        <end position="329"/>
    </location>
</feature>
<dbReference type="InterPro" id="IPR012337">
    <property type="entry name" value="RNaseH-like_sf"/>
</dbReference>
<dbReference type="GO" id="GO:0003676">
    <property type="term" value="F:nucleic acid binding"/>
    <property type="evidence" value="ECO:0007669"/>
    <property type="project" value="InterPro"/>
</dbReference>
<dbReference type="GO" id="GO:0015074">
    <property type="term" value="P:DNA integration"/>
    <property type="evidence" value="ECO:0007669"/>
    <property type="project" value="InterPro"/>
</dbReference>
<dbReference type="InterPro" id="IPR036397">
    <property type="entry name" value="RNaseH_sf"/>
</dbReference>
<dbReference type="Proteomes" id="UP000018958">
    <property type="component" value="Unassembled WGS sequence"/>
</dbReference>
<dbReference type="Gene3D" id="3.30.420.10">
    <property type="entry name" value="Ribonuclease H-like superfamily/Ribonuclease H"/>
    <property type="match status" value="1"/>
</dbReference>
<gene>
    <name evidence="2" type="ORF">F441_01629</name>
</gene>
<reference evidence="2 3" key="1">
    <citation type="submission" date="2013-11" db="EMBL/GenBank/DDBJ databases">
        <title>The Genome Sequence of Phytophthora parasitica CJ01A1.</title>
        <authorList>
            <consortium name="The Broad Institute Genomics Platform"/>
            <person name="Russ C."/>
            <person name="Tyler B."/>
            <person name="Panabieres F."/>
            <person name="Shan W."/>
            <person name="Tripathy S."/>
            <person name="Grunwald N."/>
            <person name="Machado M."/>
            <person name="Johnson C.S."/>
            <person name="Walker B."/>
            <person name="Young S.K."/>
            <person name="Zeng Q."/>
            <person name="Gargeya S."/>
            <person name="Fitzgerald M."/>
            <person name="Haas B."/>
            <person name="Abouelleil A."/>
            <person name="Allen A.W."/>
            <person name="Alvarado L."/>
            <person name="Arachchi H.M."/>
            <person name="Berlin A.M."/>
            <person name="Chapman S.B."/>
            <person name="Gainer-Dewar J."/>
            <person name="Goldberg J."/>
            <person name="Griggs A."/>
            <person name="Gujja S."/>
            <person name="Hansen M."/>
            <person name="Howarth C."/>
            <person name="Imamovic A."/>
            <person name="Ireland A."/>
            <person name="Larimer J."/>
            <person name="McCowan C."/>
            <person name="Murphy C."/>
            <person name="Pearson M."/>
            <person name="Poon T.W."/>
            <person name="Priest M."/>
            <person name="Roberts A."/>
            <person name="Saif S."/>
            <person name="Shea T."/>
            <person name="Sisk P."/>
            <person name="Sykes S."/>
            <person name="Wortman J."/>
            <person name="Nusbaum C."/>
            <person name="Birren B."/>
        </authorList>
    </citation>
    <scope>NUCLEOTIDE SEQUENCE [LARGE SCALE GENOMIC DNA]</scope>
    <source>
        <strain evidence="2 3">CJ01A1</strain>
    </source>
</reference>
<dbReference type="PROSITE" id="PS50994">
    <property type="entry name" value="INTEGRASE"/>
    <property type="match status" value="1"/>
</dbReference>
<dbReference type="EMBL" id="ANIX01000329">
    <property type="protein sequence ID" value="ETP25491.1"/>
    <property type="molecule type" value="Genomic_DNA"/>
</dbReference>
<dbReference type="InterPro" id="IPR052160">
    <property type="entry name" value="Gypsy_RT_Integrase-like"/>
</dbReference>
<dbReference type="OrthoDB" id="93544at2759"/>